<feature type="compositionally biased region" description="Basic and acidic residues" evidence="5">
    <location>
        <begin position="546"/>
        <end position="563"/>
    </location>
</feature>
<dbReference type="PANTHER" id="PTHR12894">
    <property type="entry name" value="CNH DOMAIN CONTAINING"/>
    <property type="match status" value="1"/>
</dbReference>
<dbReference type="InterPro" id="IPR001180">
    <property type="entry name" value="CNH_dom"/>
</dbReference>
<dbReference type="InterPro" id="IPR036322">
    <property type="entry name" value="WD40_repeat_dom_sf"/>
</dbReference>
<dbReference type="EMBL" id="HF935778">
    <property type="protein sequence ID" value="CCX13083.1"/>
    <property type="molecule type" value="Genomic_DNA"/>
</dbReference>
<dbReference type="STRING" id="1076935.U4L7D0"/>
<feature type="region of interest" description="Disordered" evidence="5">
    <location>
        <begin position="425"/>
        <end position="563"/>
    </location>
</feature>
<feature type="compositionally biased region" description="Polar residues" evidence="5">
    <location>
        <begin position="507"/>
        <end position="520"/>
    </location>
</feature>
<dbReference type="Proteomes" id="UP000018144">
    <property type="component" value="Unassembled WGS sequence"/>
</dbReference>
<sequence length="1116" mass="124270">MLNAFNAHSIFEVSAKDRFRIDSLLAYGDKLILGLSTGTLKVYRVHSPDTPDVSLSHIQTIETFSRRKIEVLACIKEAGILVSLSDTNVHIHDLNDFTLTETLTKARGATVLAVTSNVERDPETQIPSIVSRLAIGVKRKVLLYSWADGGFQEGKEVTLGGQVKSLTWASGHKIVVGLTGSFVMVDVDTASVEDILPLEHANGAAKVRDEKAGWGSYVGMGGWGSKSLSTRLSGDELLLVRDSNTLFINTEGKPLDRAPIQWPTPPDAIAYSYPYLISLNTTKQQIEVRNPTTRTLLQNINLPTVAYLHVPPPNVALQHAGKLFFVASPTQVWRMGSTDYETQINDLVEAGQLDEAIRLVETLESVLLKENKEERLREVQMLKAQRLFQKHKYEESMALFAQVSAPPERVVKLFPKEVAGDISIWSDEGHESDGEEAEEPAPTKEREEEPTNENGTKDDSNDDEPNEKEKTPEPKSPPRTPKSSKPPSPTTPSPTTPTRPRPKAGPSKSNGEASQPNGETVENGEASEPKPTDEKPLDTIAEDSPPLEKIRSNETVPELRRAPTEAFAASKPVAFTRKYGGETASIFSFGTRRTAYAASVANNDNQPVDDTPRPLEGEELKKAAQELARTYLNDVRRKLTKYFDPEGNPVDPLTILSPGSVHEASMKDPLESSFLAIEEAPSSGAVPPSPTSPINPAVERVEKLMETCRLVDTTLFRCYMLIRPALVGPLVRLPNQCDPDVVSQKLREQGKFDDLVYFLERKKLHREALELLRFFGQAEDMNKAPSLHGPQRTITYLERLKSDHIDLIFEFSTWPLKVEPKDAMEVFVGDTGNSESLPRPAVLDYLEKQNQDLAIQYLEHIVTELQDMTPEFHTRLAGLYLTVLGKDNTPLTKASWQSRFLKFLETSDQYRAEKVLSWLPRDAPEFYECRAIVLSKMGRHKAALEIYVFKLGDHEKAEEYCRRVHLAGPSNTEVATESAETVYHTLLSLYLQPPVPQAQQLEPALRILSRHGARLKASEALKLVPENVRVKDLESYFESRIRAANATVTENRIIAALRKSHIVDVQEQLLDARNSHVTVGEESVCPVCHKRLGLSVIWRLPTGQVVHYGCAKKATF</sequence>
<evidence type="ECO:0000256" key="2">
    <source>
        <dbReference type="ARBA" id="ARBA00023136"/>
    </source>
</evidence>
<dbReference type="InterPro" id="IPR032914">
    <property type="entry name" value="Vam6/VPS39/TRAP1"/>
</dbReference>
<dbReference type="InterPro" id="IPR011990">
    <property type="entry name" value="TPR-like_helical_dom_sf"/>
</dbReference>
<dbReference type="SUPFAM" id="SSF48452">
    <property type="entry name" value="TPR-like"/>
    <property type="match status" value="1"/>
</dbReference>
<dbReference type="Pfam" id="PF10367">
    <property type="entry name" value="zf-Vps39_C"/>
    <property type="match status" value="1"/>
</dbReference>
<dbReference type="OMA" id="EEYCNQV"/>
<dbReference type="Pfam" id="PF10366">
    <property type="entry name" value="Vps39_1"/>
    <property type="match status" value="1"/>
</dbReference>
<keyword evidence="2" id="KW-0472">Membrane</keyword>
<feature type="compositionally biased region" description="Basic and acidic residues" evidence="5">
    <location>
        <begin position="527"/>
        <end position="537"/>
    </location>
</feature>
<name>U4L7D0_PYROM</name>
<feature type="domain" description="CNH" evidence="6">
    <location>
        <begin position="18"/>
        <end position="315"/>
    </location>
</feature>
<gene>
    <name evidence="7" type="ORF">PCON_12676</name>
</gene>
<feature type="compositionally biased region" description="Pro residues" evidence="5">
    <location>
        <begin position="474"/>
        <end position="499"/>
    </location>
</feature>
<accession>U4L7D0</accession>
<dbReference type="OrthoDB" id="5325112at2759"/>
<dbReference type="GO" id="GO:0006914">
    <property type="term" value="P:autophagy"/>
    <property type="evidence" value="ECO:0007669"/>
    <property type="project" value="TreeGrafter"/>
</dbReference>
<dbReference type="PROSITE" id="PS50236">
    <property type="entry name" value="CHCR"/>
    <property type="match status" value="1"/>
</dbReference>
<feature type="compositionally biased region" description="Basic and acidic residues" evidence="5">
    <location>
        <begin position="441"/>
        <end position="459"/>
    </location>
</feature>
<protein>
    <submittedName>
        <fullName evidence="7">Similar to Vam6/Vps39-like protein acc. no. Q8R5L3</fullName>
    </submittedName>
</protein>
<evidence type="ECO:0000256" key="5">
    <source>
        <dbReference type="SAM" id="MobiDB-lite"/>
    </source>
</evidence>
<dbReference type="InterPro" id="IPR000547">
    <property type="entry name" value="Clathrin_H-chain/VPS_repeat"/>
</dbReference>
<reference evidence="7 8" key="1">
    <citation type="journal article" date="2013" name="PLoS Genet.">
        <title>The genome and development-dependent transcriptomes of Pyronema confluens: a window into fungal evolution.</title>
        <authorList>
            <person name="Traeger S."/>
            <person name="Altegoer F."/>
            <person name="Freitag M."/>
            <person name="Gabaldon T."/>
            <person name="Kempken F."/>
            <person name="Kumar A."/>
            <person name="Marcet-Houben M."/>
            <person name="Poggeler S."/>
            <person name="Stajich J.E."/>
            <person name="Nowrousian M."/>
        </authorList>
    </citation>
    <scope>NUCLEOTIDE SEQUENCE [LARGE SCALE GENOMIC DNA]</scope>
    <source>
        <strain evidence="8">CBS 100304</strain>
        <tissue evidence="7">Vegetative mycelium</tissue>
    </source>
</reference>
<dbReference type="GO" id="GO:0000329">
    <property type="term" value="C:fungal-type vacuole membrane"/>
    <property type="evidence" value="ECO:0007669"/>
    <property type="project" value="TreeGrafter"/>
</dbReference>
<proteinExistence type="inferred from homology"/>
<dbReference type="GO" id="GO:0006886">
    <property type="term" value="P:intracellular protein transport"/>
    <property type="evidence" value="ECO:0007669"/>
    <property type="project" value="UniProtKB-UniRule"/>
</dbReference>
<dbReference type="AlphaFoldDB" id="U4L7D0"/>
<evidence type="ECO:0000256" key="3">
    <source>
        <dbReference type="ARBA" id="ARBA00038201"/>
    </source>
</evidence>
<dbReference type="PANTHER" id="PTHR12894:SF49">
    <property type="entry name" value="VAM6_VPS39-LIKE PROTEIN"/>
    <property type="match status" value="1"/>
</dbReference>
<keyword evidence="8" id="KW-1185">Reference proteome</keyword>
<evidence type="ECO:0000313" key="8">
    <source>
        <dbReference type="Proteomes" id="UP000018144"/>
    </source>
</evidence>
<feature type="repeat" description="CHCR" evidence="4">
    <location>
        <begin position="830"/>
        <end position="995"/>
    </location>
</feature>
<comment type="subcellular location">
    <subcellularLocation>
        <location evidence="1">Endomembrane system</location>
        <topology evidence="1">Peripheral membrane protein</topology>
    </subcellularLocation>
</comment>
<dbReference type="GO" id="GO:0012505">
    <property type="term" value="C:endomembrane system"/>
    <property type="evidence" value="ECO:0007669"/>
    <property type="project" value="UniProtKB-SubCell"/>
</dbReference>
<dbReference type="InterPro" id="IPR019453">
    <property type="entry name" value="VPS39/TGFA1_Znf"/>
</dbReference>
<comment type="similarity">
    <text evidence="3">Belongs to the VAM6/VPS39 family.</text>
</comment>
<evidence type="ECO:0000313" key="7">
    <source>
        <dbReference type="EMBL" id="CCX13083.1"/>
    </source>
</evidence>
<evidence type="ECO:0000259" key="6">
    <source>
        <dbReference type="PROSITE" id="PS50219"/>
    </source>
</evidence>
<evidence type="ECO:0000256" key="4">
    <source>
        <dbReference type="PROSITE-ProRule" id="PRU01006"/>
    </source>
</evidence>
<dbReference type="GO" id="GO:0034058">
    <property type="term" value="P:endosomal vesicle fusion"/>
    <property type="evidence" value="ECO:0007669"/>
    <property type="project" value="TreeGrafter"/>
</dbReference>
<dbReference type="SUPFAM" id="SSF50978">
    <property type="entry name" value="WD40 repeat-like"/>
    <property type="match status" value="1"/>
</dbReference>
<dbReference type="PROSITE" id="PS50219">
    <property type="entry name" value="CNH"/>
    <property type="match status" value="1"/>
</dbReference>
<organism evidence="7 8">
    <name type="scientific">Pyronema omphalodes (strain CBS 100304)</name>
    <name type="common">Pyronema confluens</name>
    <dbReference type="NCBI Taxonomy" id="1076935"/>
    <lineage>
        <taxon>Eukaryota</taxon>
        <taxon>Fungi</taxon>
        <taxon>Dikarya</taxon>
        <taxon>Ascomycota</taxon>
        <taxon>Pezizomycotina</taxon>
        <taxon>Pezizomycetes</taxon>
        <taxon>Pezizales</taxon>
        <taxon>Pyronemataceae</taxon>
        <taxon>Pyronema</taxon>
    </lineage>
</organism>
<dbReference type="InterPro" id="IPR019452">
    <property type="entry name" value="VPS39/TGF_beta_rcpt-assoc_1"/>
</dbReference>
<evidence type="ECO:0000256" key="1">
    <source>
        <dbReference type="ARBA" id="ARBA00004184"/>
    </source>
</evidence>
<dbReference type="eggNOG" id="KOG2063">
    <property type="taxonomic scope" value="Eukaryota"/>
</dbReference>
<dbReference type="Pfam" id="PF00780">
    <property type="entry name" value="CNH"/>
    <property type="match status" value="1"/>
</dbReference>